<feature type="active site" evidence="4">
    <location>
        <position position="178"/>
    </location>
</feature>
<evidence type="ECO:0000256" key="5">
    <source>
        <dbReference type="RuleBase" id="RU000589"/>
    </source>
</evidence>
<dbReference type="RefSeq" id="WP_097771338.1">
    <property type="nucleotide sequence ID" value="NZ_NOUW01000029.1"/>
</dbReference>
<dbReference type="Pfam" id="PF01095">
    <property type="entry name" value="Pectinesterase"/>
    <property type="match status" value="2"/>
</dbReference>
<comment type="pathway">
    <text evidence="5">Glycan metabolism; pectin degradation; 2-dehydro-3-deoxy-D-gluconate from pectin: step 1/5.</text>
</comment>
<protein>
    <recommendedName>
        <fullName evidence="5">Pectinesterase</fullName>
        <ecNumber evidence="5">3.1.1.11</ecNumber>
    </recommendedName>
</protein>
<dbReference type="GO" id="GO:0030599">
    <property type="term" value="F:pectinesterase activity"/>
    <property type="evidence" value="ECO:0007669"/>
    <property type="project" value="UniProtKB-UniRule"/>
</dbReference>
<comment type="catalytic activity">
    <reaction evidence="5">
        <text>[(1-&gt;4)-alpha-D-galacturonosyl methyl ester](n) + n H2O = [(1-&gt;4)-alpha-D-galacturonosyl](n) + n methanol + n H(+)</text>
        <dbReference type="Rhea" id="RHEA:22380"/>
        <dbReference type="Rhea" id="RHEA-COMP:14570"/>
        <dbReference type="Rhea" id="RHEA-COMP:14573"/>
        <dbReference type="ChEBI" id="CHEBI:15377"/>
        <dbReference type="ChEBI" id="CHEBI:15378"/>
        <dbReference type="ChEBI" id="CHEBI:17790"/>
        <dbReference type="ChEBI" id="CHEBI:140522"/>
        <dbReference type="ChEBI" id="CHEBI:140523"/>
        <dbReference type="EC" id="3.1.1.11"/>
    </reaction>
</comment>
<dbReference type="Gene3D" id="2.160.20.10">
    <property type="entry name" value="Single-stranded right-handed beta-helix, Pectin lyase-like"/>
    <property type="match status" value="1"/>
</dbReference>
<dbReference type="PROSITE" id="PS00503">
    <property type="entry name" value="PECTINESTERASE_2"/>
    <property type="match status" value="1"/>
</dbReference>
<evidence type="ECO:0000256" key="3">
    <source>
        <dbReference type="ARBA" id="ARBA00023085"/>
    </source>
</evidence>
<dbReference type="InterPro" id="IPR012334">
    <property type="entry name" value="Pectin_lyas_fold"/>
</dbReference>
<dbReference type="SUPFAM" id="SSF51126">
    <property type="entry name" value="Pectin lyase-like"/>
    <property type="match status" value="1"/>
</dbReference>
<feature type="domain" description="Pectinesterase catalytic" evidence="6">
    <location>
        <begin position="4"/>
        <end position="139"/>
    </location>
</feature>
<dbReference type="AlphaFoldDB" id="A0A2A7BBV8"/>
<dbReference type="InterPro" id="IPR000070">
    <property type="entry name" value="Pectinesterase_cat"/>
</dbReference>
<evidence type="ECO:0000256" key="4">
    <source>
        <dbReference type="PROSITE-ProRule" id="PRU10040"/>
    </source>
</evidence>
<feature type="domain" description="Pectinesterase catalytic" evidence="6">
    <location>
        <begin position="165"/>
        <end position="292"/>
    </location>
</feature>
<accession>A0A2A7BBV8</accession>
<comment type="similarity">
    <text evidence="1">Belongs to the pectinesterase family.</text>
</comment>
<dbReference type="GO" id="GO:0009279">
    <property type="term" value="C:cell outer membrane"/>
    <property type="evidence" value="ECO:0007669"/>
    <property type="project" value="TreeGrafter"/>
</dbReference>
<evidence type="ECO:0000313" key="7">
    <source>
        <dbReference type="EMBL" id="PDX88880.1"/>
    </source>
</evidence>
<dbReference type="Proteomes" id="UP000220438">
    <property type="component" value="Unassembled WGS sequence"/>
</dbReference>
<dbReference type="InterPro" id="IPR033131">
    <property type="entry name" value="Pectinesterase_Asp_AS"/>
</dbReference>
<dbReference type="GO" id="GO:0045490">
    <property type="term" value="P:pectin catabolic process"/>
    <property type="evidence" value="ECO:0007669"/>
    <property type="project" value="UniProtKB-UniRule"/>
</dbReference>
<dbReference type="GO" id="GO:0042545">
    <property type="term" value="P:cell wall modification"/>
    <property type="evidence" value="ECO:0007669"/>
    <property type="project" value="UniProtKB-UniRule"/>
</dbReference>
<dbReference type="PANTHER" id="PTHR31321:SF57">
    <property type="entry name" value="PECTINESTERASE 53-RELATED"/>
    <property type="match status" value="1"/>
</dbReference>
<evidence type="ECO:0000256" key="2">
    <source>
        <dbReference type="ARBA" id="ARBA00022801"/>
    </source>
</evidence>
<evidence type="ECO:0000256" key="1">
    <source>
        <dbReference type="ARBA" id="ARBA00008891"/>
    </source>
</evidence>
<evidence type="ECO:0000259" key="6">
    <source>
        <dbReference type="Pfam" id="PF01095"/>
    </source>
</evidence>
<dbReference type="EMBL" id="NOUW01000029">
    <property type="protein sequence ID" value="PDX88880.1"/>
    <property type="molecule type" value="Genomic_DNA"/>
</dbReference>
<dbReference type="UniPathway" id="UPA00545">
    <property type="reaction ID" value="UER00823"/>
</dbReference>
<dbReference type="EC" id="3.1.1.11" evidence="5"/>
<gene>
    <name evidence="7" type="ORF">CHR61_10770</name>
</gene>
<dbReference type="InterPro" id="IPR011050">
    <property type="entry name" value="Pectin_lyase_fold/virulence"/>
</dbReference>
<keyword evidence="2 5" id="KW-0378">Hydrolase</keyword>
<proteinExistence type="inferred from homology"/>
<name>A0A2A7BBV8_9FIRM</name>
<dbReference type="PANTHER" id="PTHR31321">
    <property type="entry name" value="ACYL-COA THIOESTER HYDROLASE YBHC-RELATED"/>
    <property type="match status" value="1"/>
</dbReference>
<evidence type="ECO:0000313" key="8">
    <source>
        <dbReference type="Proteomes" id="UP000220438"/>
    </source>
</evidence>
<reference evidence="7 8" key="1">
    <citation type="journal article" date="2017" name="Front. Microbiol.">
        <title>New Insights into the Diversity of the Genus Faecalibacterium.</title>
        <authorList>
            <person name="Benevides L."/>
            <person name="Burman S."/>
            <person name="Martin R."/>
            <person name="Robert V."/>
            <person name="Thomas M."/>
            <person name="Miquel S."/>
            <person name="Chain F."/>
            <person name="Sokol H."/>
            <person name="Bermudez-Humaran L.G."/>
            <person name="Morrison M."/>
            <person name="Langella P."/>
            <person name="Azevedo V.A."/>
            <person name="Chatel J.M."/>
            <person name="Soares S."/>
        </authorList>
    </citation>
    <scope>NUCLEOTIDE SEQUENCE [LARGE SCALE GENOMIC DNA]</scope>
    <source>
        <strain evidence="7 8">AHMP21</strain>
    </source>
</reference>
<keyword evidence="3 5" id="KW-0063">Aspartyl esterase</keyword>
<sequence length="313" mass="33320">MLKLTVSQDGCGDFASISEAVLAVPYELEAEICIGPGIYREKLVCEKRALTLRGAGADATTLIFGDGGKLPHPDGRPTHTFRSYTAFFSGGSITVEDLTIANDAGPGSAVGQAIAAYVDTEKAVFRRARLLGNQDTLFCAPLPEAERENDGFLGPRKFAPRRPSAQYYQSCEIAGDIDFIFGGADALFEQCILRTVDNHLSHSYITAPSGSANGLGFVFWDCDFVSDCPAGTVYLGRPWRPTGKTAVLDCRLGAHIAPEGFSGWNDRTDTCLARFAEAGSSGPGACQRPDWVAAPSAADAAALLARARKLCRP</sequence>
<comment type="caution">
    <text evidence="7">The sequence shown here is derived from an EMBL/GenBank/DDBJ whole genome shotgun (WGS) entry which is preliminary data.</text>
</comment>
<organism evidence="7 8">
    <name type="scientific">Faecalibacterium prausnitzii</name>
    <dbReference type="NCBI Taxonomy" id="853"/>
    <lineage>
        <taxon>Bacteria</taxon>
        <taxon>Bacillati</taxon>
        <taxon>Bacillota</taxon>
        <taxon>Clostridia</taxon>
        <taxon>Eubacteriales</taxon>
        <taxon>Oscillospiraceae</taxon>
        <taxon>Faecalibacterium</taxon>
    </lineage>
</organism>